<gene>
    <name evidence="11" type="ORF">ETSY1_41655</name>
</gene>
<comment type="catalytic activity">
    <reaction evidence="9">
        <text>dTMP + ATP = dTDP + ADP</text>
        <dbReference type="Rhea" id="RHEA:13517"/>
        <dbReference type="ChEBI" id="CHEBI:30616"/>
        <dbReference type="ChEBI" id="CHEBI:58369"/>
        <dbReference type="ChEBI" id="CHEBI:63528"/>
        <dbReference type="ChEBI" id="CHEBI:456216"/>
        <dbReference type="EC" id="2.7.4.9"/>
    </reaction>
</comment>
<dbReference type="Gene3D" id="3.40.50.300">
    <property type="entry name" value="P-loop containing nucleotide triphosphate hydrolases"/>
    <property type="match status" value="1"/>
</dbReference>
<reference evidence="11 12" key="1">
    <citation type="journal article" date="2014" name="Nature">
        <title>An environmental bacterial taxon with a large and distinct metabolic repertoire.</title>
        <authorList>
            <person name="Wilson M.C."/>
            <person name="Mori T."/>
            <person name="Ruckert C."/>
            <person name="Uria A.R."/>
            <person name="Helf M.J."/>
            <person name="Takada K."/>
            <person name="Gernert C."/>
            <person name="Steffens U.A."/>
            <person name="Heycke N."/>
            <person name="Schmitt S."/>
            <person name="Rinke C."/>
            <person name="Helfrich E.J."/>
            <person name="Brachmann A.O."/>
            <person name="Gurgui C."/>
            <person name="Wakimoto T."/>
            <person name="Kracht M."/>
            <person name="Crusemann M."/>
            <person name="Hentschel U."/>
            <person name="Abe I."/>
            <person name="Matsunaga S."/>
            <person name="Kalinowski J."/>
            <person name="Takeyama H."/>
            <person name="Piel J."/>
        </authorList>
    </citation>
    <scope>NUCLEOTIDE SEQUENCE [LARGE SCALE GENOMIC DNA]</scope>
    <source>
        <strain evidence="12">TSY1</strain>
    </source>
</reference>
<evidence type="ECO:0000256" key="6">
    <source>
        <dbReference type="ARBA" id="ARBA00022777"/>
    </source>
</evidence>
<evidence type="ECO:0000256" key="3">
    <source>
        <dbReference type="ARBA" id="ARBA00022679"/>
    </source>
</evidence>
<evidence type="ECO:0000256" key="1">
    <source>
        <dbReference type="ARBA" id="ARBA00009776"/>
    </source>
</evidence>
<evidence type="ECO:0000256" key="5">
    <source>
        <dbReference type="ARBA" id="ARBA00022741"/>
    </source>
</evidence>
<dbReference type="EC" id="2.7.4.9" evidence="2"/>
<keyword evidence="5" id="KW-0547">Nucleotide-binding</keyword>
<feature type="non-terminal residue" evidence="11">
    <location>
        <position position="1"/>
    </location>
</feature>
<dbReference type="SUPFAM" id="SSF52540">
    <property type="entry name" value="P-loop containing nucleoside triphosphate hydrolases"/>
    <property type="match status" value="1"/>
</dbReference>
<comment type="similarity">
    <text evidence="1">Belongs to the thymidylate kinase family.</text>
</comment>
<dbReference type="InterPro" id="IPR027417">
    <property type="entry name" value="P-loop_NTPase"/>
</dbReference>
<name>W4L4U5_ENTF1</name>
<dbReference type="InterPro" id="IPR039430">
    <property type="entry name" value="Thymidylate_kin-like_dom"/>
</dbReference>
<protein>
    <recommendedName>
        <fullName evidence="8">dTMP kinase</fullName>
        <ecNumber evidence="2">2.7.4.9</ecNumber>
    </recommendedName>
    <alternativeName>
        <fullName evidence="8">dTMP kinase</fullName>
    </alternativeName>
</protein>
<dbReference type="PANTHER" id="PTHR10344:SF4">
    <property type="entry name" value="UMP-CMP KINASE 2, MITOCHONDRIAL"/>
    <property type="match status" value="1"/>
</dbReference>
<dbReference type="GO" id="GO:0004798">
    <property type="term" value="F:dTMP kinase activity"/>
    <property type="evidence" value="ECO:0007669"/>
    <property type="project" value="UniProtKB-EC"/>
</dbReference>
<evidence type="ECO:0000256" key="2">
    <source>
        <dbReference type="ARBA" id="ARBA00012980"/>
    </source>
</evidence>
<accession>W4L4U5</accession>
<dbReference type="EMBL" id="AZHW01001349">
    <property type="protein sequence ID" value="ETW92899.1"/>
    <property type="molecule type" value="Genomic_DNA"/>
</dbReference>
<evidence type="ECO:0000256" key="4">
    <source>
        <dbReference type="ARBA" id="ARBA00022727"/>
    </source>
</evidence>
<dbReference type="AlphaFoldDB" id="W4L4U5"/>
<keyword evidence="6" id="KW-0418">Kinase</keyword>
<dbReference type="GO" id="GO:0005829">
    <property type="term" value="C:cytosol"/>
    <property type="evidence" value="ECO:0007669"/>
    <property type="project" value="TreeGrafter"/>
</dbReference>
<evidence type="ECO:0000259" key="10">
    <source>
        <dbReference type="Pfam" id="PF02223"/>
    </source>
</evidence>
<dbReference type="HOGENOM" id="CLU_049131_0_2_7"/>
<evidence type="ECO:0000313" key="11">
    <source>
        <dbReference type="EMBL" id="ETW92899.1"/>
    </source>
</evidence>
<evidence type="ECO:0000256" key="8">
    <source>
        <dbReference type="ARBA" id="ARBA00029962"/>
    </source>
</evidence>
<dbReference type="InterPro" id="IPR018095">
    <property type="entry name" value="Thymidylate_kin_CS"/>
</dbReference>
<dbReference type="GO" id="GO:0006233">
    <property type="term" value="P:dTDP biosynthetic process"/>
    <property type="evidence" value="ECO:0007669"/>
    <property type="project" value="InterPro"/>
</dbReference>
<dbReference type="GO" id="GO:0006235">
    <property type="term" value="P:dTTP biosynthetic process"/>
    <property type="evidence" value="ECO:0007669"/>
    <property type="project" value="TreeGrafter"/>
</dbReference>
<keyword evidence="12" id="KW-1185">Reference proteome</keyword>
<dbReference type="NCBIfam" id="TIGR00041">
    <property type="entry name" value="DTMP_kinase"/>
    <property type="match status" value="1"/>
</dbReference>
<sequence length="149" mass="17407">GREGISREMELSWFLNDRRDHVTHYIRPALNRHQIVLIDRYYFSTMAYQGALGLDITAIQAQNEAFAPPPDLLLLLKIPPEASLQLVRQRSAPNQFEKLDYLKQVADVFDHMQFPYLRRIDATQTIDLVHQHIWQAVDPLLRRLEESAS</sequence>
<organism evidence="11 12">
    <name type="scientific">Entotheonella factor</name>
    <dbReference type="NCBI Taxonomy" id="1429438"/>
    <lineage>
        <taxon>Bacteria</taxon>
        <taxon>Pseudomonadati</taxon>
        <taxon>Nitrospinota/Tectimicrobiota group</taxon>
        <taxon>Candidatus Tectimicrobiota</taxon>
        <taxon>Candidatus Entotheonellia</taxon>
        <taxon>Candidatus Entotheonellales</taxon>
        <taxon>Candidatus Entotheonellaceae</taxon>
        <taxon>Candidatus Entotheonella</taxon>
    </lineage>
</organism>
<keyword evidence="4" id="KW-0545">Nucleotide biosynthesis</keyword>
<dbReference type="Pfam" id="PF02223">
    <property type="entry name" value="Thymidylate_kin"/>
    <property type="match status" value="1"/>
</dbReference>
<keyword evidence="7" id="KW-0067">ATP-binding</keyword>
<feature type="domain" description="Thymidylate kinase-like" evidence="10">
    <location>
        <begin position="3"/>
        <end position="133"/>
    </location>
</feature>
<dbReference type="GO" id="GO:0005524">
    <property type="term" value="F:ATP binding"/>
    <property type="evidence" value="ECO:0007669"/>
    <property type="project" value="UniProtKB-KW"/>
</dbReference>
<dbReference type="GO" id="GO:0006227">
    <property type="term" value="P:dUDP biosynthetic process"/>
    <property type="evidence" value="ECO:0007669"/>
    <property type="project" value="TreeGrafter"/>
</dbReference>
<evidence type="ECO:0000256" key="9">
    <source>
        <dbReference type="ARBA" id="ARBA00048743"/>
    </source>
</evidence>
<dbReference type="InterPro" id="IPR018094">
    <property type="entry name" value="Thymidylate_kinase"/>
</dbReference>
<evidence type="ECO:0000256" key="7">
    <source>
        <dbReference type="ARBA" id="ARBA00022840"/>
    </source>
</evidence>
<dbReference type="PROSITE" id="PS01331">
    <property type="entry name" value="THYMIDYLATE_KINASE"/>
    <property type="match status" value="1"/>
</dbReference>
<proteinExistence type="inferred from homology"/>
<dbReference type="PANTHER" id="PTHR10344">
    <property type="entry name" value="THYMIDYLATE KINASE"/>
    <property type="match status" value="1"/>
</dbReference>
<evidence type="ECO:0000313" key="12">
    <source>
        <dbReference type="Proteomes" id="UP000019141"/>
    </source>
</evidence>
<keyword evidence="3" id="KW-0808">Transferase</keyword>
<comment type="caution">
    <text evidence="11">The sequence shown here is derived from an EMBL/GenBank/DDBJ whole genome shotgun (WGS) entry which is preliminary data.</text>
</comment>
<dbReference type="Proteomes" id="UP000019141">
    <property type="component" value="Unassembled WGS sequence"/>
</dbReference>